<dbReference type="EMBL" id="CYXT01000020">
    <property type="protein sequence ID" value="CUN07410.1"/>
    <property type="molecule type" value="Genomic_DNA"/>
</dbReference>
<gene>
    <name evidence="1" type="ORF">ERS852425_02447</name>
</gene>
<dbReference type="GO" id="GO:0006310">
    <property type="term" value="P:DNA recombination"/>
    <property type="evidence" value="ECO:0007669"/>
    <property type="project" value="InterPro"/>
</dbReference>
<dbReference type="SUPFAM" id="SSF103084">
    <property type="entry name" value="Holliday junction resolvase RusA"/>
    <property type="match status" value="1"/>
</dbReference>
<protein>
    <submittedName>
        <fullName evidence="1">Endodeoxyribonuclease RusA</fullName>
    </submittedName>
</protein>
<accession>A0A173TYT6</accession>
<evidence type="ECO:0000313" key="2">
    <source>
        <dbReference type="Proteomes" id="UP000095598"/>
    </source>
</evidence>
<dbReference type="Gene3D" id="3.30.1330.70">
    <property type="entry name" value="Holliday junction resolvase RusA"/>
    <property type="match status" value="1"/>
</dbReference>
<reference evidence="1 2" key="1">
    <citation type="submission" date="2015-09" db="EMBL/GenBank/DDBJ databases">
        <authorList>
            <consortium name="Pathogen Informatics"/>
        </authorList>
    </citation>
    <scope>NUCLEOTIDE SEQUENCE [LARGE SCALE GENOMIC DNA]</scope>
    <source>
        <strain evidence="1 2">2789STDY5608868</strain>
    </source>
</reference>
<dbReference type="InterPro" id="IPR036614">
    <property type="entry name" value="RusA-like_sf"/>
</dbReference>
<sequence>MAVTYTIQGRLDGLNDYTRSCRTNAYKGADCKKKNQRICKYSIPLWLRKKKLNFQVIVEITWYEKNKRRDPDNVAFAKKFVLDSLVESGTFPGDGQRYVLGFIDHFRVDSKNPRIEITIHEDNDK</sequence>
<organism evidence="1 2">
    <name type="scientific">Anaerostipes hadrus</name>
    <dbReference type="NCBI Taxonomy" id="649756"/>
    <lineage>
        <taxon>Bacteria</taxon>
        <taxon>Bacillati</taxon>
        <taxon>Bacillota</taxon>
        <taxon>Clostridia</taxon>
        <taxon>Lachnospirales</taxon>
        <taxon>Lachnospiraceae</taxon>
        <taxon>Anaerostipes</taxon>
    </lineage>
</organism>
<dbReference type="GO" id="GO:0006281">
    <property type="term" value="P:DNA repair"/>
    <property type="evidence" value="ECO:0007669"/>
    <property type="project" value="InterPro"/>
</dbReference>
<proteinExistence type="predicted"/>
<evidence type="ECO:0000313" key="1">
    <source>
        <dbReference type="EMBL" id="CUN07410.1"/>
    </source>
</evidence>
<name>A0A173TYT6_ANAHA</name>
<dbReference type="RefSeq" id="WP_055259279.1">
    <property type="nucleotide sequence ID" value="NZ_CYXT01000020.1"/>
</dbReference>
<dbReference type="GO" id="GO:0000287">
    <property type="term" value="F:magnesium ion binding"/>
    <property type="evidence" value="ECO:0007669"/>
    <property type="project" value="InterPro"/>
</dbReference>
<dbReference type="Proteomes" id="UP000095598">
    <property type="component" value="Unassembled WGS sequence"/>
</dbReference>
<dbReference type="AlphaFoldDB" id="A0A173TYT6"/>